<dbReference type="GO" id="GO:0005886">
    <property type="term" value="C:plasma membrane"/>
    <property type="evidence" value="ECO:0007669"/>
    <property type="project" value="UniProtKB-SubCell"/>
</dbReference>
<dbReference type="Proteomes" id="UP000278962">
    <property type="component" value="Unassembled WGS sequence"/>
</dbReference>
<feature type="transmembrane region" description="Helical" evidence="6">
    <location>
        <begin position="685"/>
        <end position="708"/>
    </location>
</feature>
<feature type="domain" description="ABC3 transporter permease C-terminal" evidence="7">
    <location>
        <begin position="262"/>
        <end position="378"/>
    </location>
</feature>
<dbReference type="PANTHER" id="PTHR30287:SF1">
    <property type="entry name" value="INNER MEMBRANE PROTEIN"/>
    <property type="match status" value="1"/>
</dbReference>
<feature type="transmembrane region" description="Helical" evidence="6">
    <location>
        <begin position="462"/>
        <end position="489"/>
    </location>
</feature>
<feature type="transmembrane region" description="Helical" evidence="6">
    <location>
        <begin position="735"/>
        <end position="758"/>
    </location>
</feature>
<dbReference type="EMBL" id="RBIL01000001">
    <property type="protein sequence ID" value="RKQ92734.1"/>
    <property type="molecule type" value="Genomic_DNA"/>
</dbReference>
<feature type="transmembrane region" description="Helical" evidence="6">
    <location>
        <begin position="354"/>
        <end position="376"/>
    </location>
</feature>
<keyword evidence="4 6" id="KW-1133">Transmembrane helix</keyword>
<evidence type="ECO:0000256" key="2">
    <source>
        <dbReference type="ARBA" id="ARBA00022475"/>
    </source>
</evidence>
<dbReference type="Pfam" id="PF02687">
    <property type="entry name" value="FtsX"/>
    <property type="match status" value="2"/>
</dbReference>
<feature type="transmembrane region" description="Helical" evidence="6">
    <location>
        <begin position="396"/>
        <end position="416"/>
    </location>
</feature>
<keyword evidence="2" id="KW-1003">Cell membrane</keyword>
<evidence type="ECO:0000256" key="5">
    <source>
        <dbReference type="ARBA" id="ARBA00023136"/>
    </source>
</evidence>
<evidence type="ECO:0000256" key="3">
    <source>
        <dbReference type="ARBA" id="ARBA00022692"/>
    </source>
</evidence>
<comment type="caution">
    <text evidence="8">The sequence shown here is derived from an EMBL/GenBank/DDBJ whole genome shotgun (WGS) entry which is preliminary data.</text>
</comment>
<accession>A0A660LI39</accession>
<dbReference type="InterPro" id="IPR003838">
    <property type="entry name" value="ABC3_permease_C"/>
</dbReference>
<evidence type="ECO:0000256" key="6">
    <source>
        <dbReference type="SAM" id="Phobius"/>
    </source>
</evidence>
<keyword evidence="9" id="KW-1185">Reference proteome</keyword>
<feature type="transmembrane region" description="Helical" evidence="6">
    <location>
        <begin position="253"/>
        <end position="279"/>
    </location>
</feature>
<sequence length="808" mass="81249">MIAIGLRTLRTRAGAFLGALAMLAIVATVVASAGQLMASALRDPGPGRFARADLVVRAPSQVTLGHGEAQEVITVARSDRLPREAVATLGRVPGVERAVGDLSVPLSVVGRAPGGPPAHAHGWASAALTPYRLAGGRAPRAADEVVLDAGLARGRRLGSELRVVAPVGPRTLRLVGVVRADAEQERLQSAVFVTDGAAQGLSGLGPGYDAIVLLGADRDQIERHVPPGYEVLPRSRASVADVGSPRALAQEELFAVIGAGGGMTLLVAIFVVAGTITFVTDRRRREIALLRALGAGPGQVRRMLLVETAVVGLLAGAVGCAGARLLAGTFAGALTDVGVAPEGFAVQLHWVPDIVSLAAGTVVALLASLVAVRRGLKVRPGEALVAAAVPRRRLGAVRAAFGLLALGGGVMIVIALSHDAAAYAVLAALCFALGVATLAPLVLGYPAAWLGRLVARRGAARFLAGAGLATGRFRVGAVAGPIALVVALAGSQVVALATAGEAVRDVSAQRVQADRVLVAGDGGGLPPGVAEEAGGAGLVATEVFLPAHGTSALPAAGLDPGTLAGTLDLDVRAGRLGDVHDDAVAISARLAEEGDVRIGQPLSARLADASPRRLRVVAIYGRALGLGDVVLSRPLALAHATAPLDAAVFVQGDAGRMPPGVRSLSRDEYFAALDSELEDGAQVQWVVAALMLLMAAIAVFNSGAMAAAERRSELLLARLAGATRVQVTRAQVIEALATTLVGIAGGVAVVAASLAGIGNDAQAGSLVVPFGQTAFVLALGAALGLLGTLLPGALIGRAGLTATAGLRE</sequence>
<organism evidence="8 9">
    <name type="scientific">Solirubrobacter pauli</name>
    <dbReference type="NCBI Taxonomy" id="166793"/>
    <lineage>
        <taxon>Bacteria</taxon>
        <taxon>Bacillati</taxon>
        <taxon>Actinomycetota</taxon>
        <taxon>Thermoleophilia</taxon>
        <taxon>Solirubrobacterales</taxon>
        <taxon>Solirubrobacteraceae</taxon>
        <taxon>Solirubrobacter</taxon>
    </lineage>
</organism>
<evidence type="ECO:0000259" key="7">
    <source>
        <dbReference type="Pfam" id="PF02687"/>
    </source>
</evidence>
<evidence type="ECO:0000256" key="4">
    <source>
        <dbReference type="ARBA" id="ARBA00022989"/>
    </source>
</evidence>
<gene>
    <name evidence="8" type="ORF">C8N24_2587</name>
</gene>
<keyword evidence="3 6" id="KW-0812">Transmembrane</keyword>
<name>A0A660LI39_9ACTN</name>
<proteinExistence type="predicted"/>
<feature type="transmembrane region" description="Helical" evidence="6">
    <location>
        <begin position="422"/>
        <end position="450"/>
    </location>
</feature>
<comment type="subcellular location">
    <subcellularLocation>
        <location evidence="1">Cell membrane</location>
        <topology evidence="1">Multi-pass membrane protein</topology>
    </subcellularLocation>
</comment>
<keyword evidence="5 6" id="KW-0472">Membrane</keyword>
<evidence type="ECO:0000313" key="8">
    <source>
        <dbReference type="EMBL" id="RKQ92734.1"/>
    </source>
</evidence>
<reference evidence="8 9" key="1">
    <citation type="submission" date="2018-10" db="EMBL/GenBank/DDBJ databases">
        <title>Genomic Encyclopedia of Archaeal and Bacterial Type Strains, Phase II (KMG-II): from individual species to whole genera.</title>
        <authorList>
            <person name="Goeker M."/>
        </authorList>
    </citation>
    <scope>NUCLEOTIDE SEQUENCE [LARGE SCALE GENOMIC DNA]</scope>
    <source>
        <strain evidence="8 9">DSM 14954</strain>
    </source>
</reference>
<dbReference type="AlphaFoldDB" id="A0A660LI39"/>
<evidence type="ECO:0000313" key="9">
    <source>
        <dbReference type="Proteomes" id="UP000278962"/>
    </source>
</evidence>
<dbReference type="RefSeq" id="WP_121250469.1">
    <property type="nucleotide sequence ID" value="NZ_RBIL01000001.1"/>
</dbReference>
<evidence type="ECO:0000256" key="1">
    <source>
        <dbReference type="ARBA" id="ARBA00004651"/>
    </source>
</evidence>
<feature type="domain" description="ABC3 transporter permease C-terminal" evidence="7">
    <location>
        <begin position="686"/>
        <end position="795"/>
    </location>
</feature>
<dbReference type="PANTHER" id="PTHR30287">
    <property type="entry name" value="MEMBRANE COMPONENT OF PREDICTED ABC SUPERFAMILY METABOLITE UPTAKE TRANSPORTER"/>
    <property type="match status" value="1"/>
</dbReference>
<feature type="transmembrane region" description="Helical" evidence="6">
    <location>
        <begin position="770"/>
        <end position="790"/>
    </location>
</feature>
<protein>
    <submittedName>
        <fullName evidence="8">Putative ABC transport system permease protein</fullName>
    </submittedName>
</protein>
<dbReference type="OrthoDB" id="3223244at2"/>
<feature type="transmembrane region" description="Helical" evidence="6">
    <location>
        <begin position="309"/>
        <end position="334"/>
    </location>
</feature>
<dbReference type="InterPro" id="IPR038766">
    <property type="entry name" value="Membrane_comp_ABC_pdt"/>
</dbReference>